<keyword evidence="8" id="KW-1185">Reference proteome</keyword>
<evidence type="ECO:0000256" key="1">
    <source>
        <dbReference type="ARBA" id="ARBA00000971"/>
    </source>
</evidence>
<evidence type="ECO:0000256" key="2">
    <source>
        <dbReference type="ARBA" id="ARBA00013194"/>
    </source>
</evidence>
<dbReference type="GO" id="GO:0005730">
    <property type="term" value="C:nucleolus"/>
    <property type="evidence" value="ECO:0007669"/>
    <property type="project" value="TreeGrafter"/>
</dbReference>
<dbReference type="InterPro" id="IPR046357">
    <property type="entry name" value="PPIase_dom_sf"/>
</dbReference>
<keyword evidence="4 5" id="KW-0413">Isomerase</keyword>
<evidence type="ECO:0000313" key="8">
    <source>
        <dbReference type="Proteomes" id="UP000595437"/>
    </source>
</evidence>
<evidence type="ECO:0000313" key="7">
    <source>
        <dbReference type="EMBL" id="QQP56319.1"/>
    </source>
</evidence>
<keyword evidence="3 5" id="KW-0697">Rotamase</keyword>
<dbReference type="PANTHER" id="PTHR43811:SF19">
    <property type="entry name" value="39 KDA FK506-BINDING NUCLEAR PROTEIN"/>
    <property type="match status" value="1"/>
</dbReference>
<feature type="domain" description="PPIase FKBP-type" evidence="6">
    <location>
        <begin position="10"/>
        <end position="76"/>
    </location>
</feature>
<reference evidence="8" key="1">
    <citation type="submission" date="2021-01" db="EMBL/GenBank/DDBJ databases">
        <title>Caligus Genome Assembly.</title>
        <authorList>
            <person name="Gallardo-Escarate C."/>
        </authorList>
    </citation>
    <scope>NUCLEOTIDE SEQUENCE [LARGE SCALE GENOMIC DNA]</scope>
</reference>
<dbReference type="SUPFAM" id="SSF54534">
    <property type="entry name" value="FKBP-like"/>
    <property type="match status" value="1"/>
</dbReference>
<dbReference type="EC" id="5.2.1.8" evidence="2 5"/>
<organism evidence="7 8">
    <name type="scientific">Caligus rogercresseyi</name>
    <name type="common">Sea louse</name>
    <dbReference type="NCBI Taxonomy" id="217165"/>
    <lineage>
        <taxon>Eukaryota</taxon>
        <taxon>Metazoa</taxon>
        <taxon>Ecdysozoa</taxon>
        <taxon>Arthropoda</taxon>
        <taxon>Crustacea</taxon>
        <taxon>Multicrustacea</taxon>
        <taxon>Hexanauplia</taxon>
        <taxon>Copepoda</taxon>
        <taxon>Siphonostomatoida</taxon>
        <taxon>Caligidae</taxon>
        <taxon>Caligus</taxon>
    </lineage>
</organism>
<evidence type="ECO:0000256" key="5">
    <source>
        <dbReference type="PROSITE-ProRule" id="PRU00277"/>
    </source>
</evidence>
<comment type="catalytic activity">
    <reaction evidence="1 5">
        <text>[protein]-peptidylproline (omega=180) = [protein]-peptidylproline (omega=0)</text>
        <dbReference type="Rhea" id="RHEA:16237"/>
        <dbReference type="Rhea" id="RHEA-COMP:10747"/>
        <dbReference type="Rhea" id="RHEA-COMP:10748"/>
        <dbReference type="ChEBI" id="CHEBI:83833"/>
        <dbReference type="ChEBI" id="CHEBI:83834"/>
        <dbReference type="EC" id="5.2.1.8"/>
    </reaction>
</comment>
<dbReference type="OrthoDB" id="1902587at2759"/>
<sequence>MGSGPDVKKGKVIGMYYDGRLKSNNKRFDATLTGKPFKFRLGVGEVIKGWDLGLEGMKVGGKRRITVPPKMAYGAR</sequence>
<dbReference type="PANTHER" id="PTHR43811">
    <property type="entry name" value="FKBP-TYPE PEPTIDYL-PROLYL CIS-TRANS ISOMERASE FKPA"/>
    <property type="match status" value="1"/>
</dbReference>
<evidence type="ECO:0000256" key="4">
    <source>
        <dbReference type="ARBA" id="ARBA00023235"/>
    </source>
</evidence>
<dbReference type="Proteomes" id="UP000595437">
    <property type="component" value="Chromosome 1"/>
</dbReference>
<evidence type="ECO:0000259" key="6">
    <source>
        <dbReference type="PROSITE" id="PS50059"/>
    </source>
</evidence>
<dbReference type="Gene3D" id="3.10.50.40">
    <property type="match status" value="1"/>
</dbReference>
<dbReference type="AlphaFoldDB" id="A0A7T8KI28"/>
<feature type="non-terminal residue" evidence="7">
    <location>
        <position position="76"/>
    </location>
</feature>
<accession>A0A7T8KI28</accession>
<dbReference type="PROSITE" id="PS50059">
    <property type="entry name" value="FKBP_PPIASE"/>
    <property type="match status" value="1"/>
</dbReference>
<dbReference type="EMBL" id="CP045890">
    <property type="protein sequence ID" value="QQP56319.1"/>
    <property type="molecule type" value="Genomic_DNA"/>
</dbReference>
<dbReference type="GO" id="GO:0003755">
    <property type="term" value="F:peptidyl-prolyl cis-trans isomerase activity"/>
    <property type="evidence" value="ECO:0007669"/>
    <property type="project" value="UniProtKB-KW"/>
</dbReference>
<gene>
    <name evidence="7" type="ORF">FKW44_000935</name>
</gene>
<evidence type="ECO:0000256" key="3">
    <source>
        <dbReference type="ARBA" id="ARBA00023110"/>
    </source>
</evidence>
<proteinExistence type="predicted"/>
<name>A0A7T8KI28_CALRO</name>
<dbReference type="Pfam" id="PF00254">
    <property type="entry name" value="FKBP_C"/>
    <property type="match status" value="1"/>
</dbReference>
<protein>
    <recommendedName>
        <fullName evidence="2 5">peptidylprolyl isomerase</fullName>
        <ecNumber evidence="2 5">5.2.1.8</ecNumber>
    </recommendedName>
</protein>
<dbReference type="InterPro" id="IPR001179">
    <property type="entry name" value="PPIase_FKBP_dom"/>
</dbReference>
<dbReference type="GO" id="GO:0000785">
    <property type="term" value="C:chromatin"/>
    <property type="evidence" value="ECO:0007669"/>
    <property type="project" value="TreeGrafter"/>
</dbReference>